<sequence>MTTKSSEEWKAPLTKQEARSLLQKWREENTRCPEKVRDVWQAFDLRNSVGDEKWQILEQVCLAAMDLHDAVLIKDCLTQLDAKFPNSSRVRRLKVMAKLELRERYEDALKVYDDMIKKDESNSILYKRKIAILIAQRKIPEAIREMSEYLKKFMNDSEAWLELCDLYIQEQEYSKAAFCMEELILTNPHNHLYHQKYAEIQYTINTQESMELARSYYSQAVKLNPTNMRALYGLFLTASNLSQQAKYTSQKRRENAKIASWAMSHITKIYEDAEAGKHQLSALEAMMGSLQVNSVN</sequence>
<dbReference type="EMBL" id="NCKU01002045">
    <property type="protein sequence ID" value="RWS10589.1"/>
    <property type="molecule type" value="Genomic_DNA"/>
</dbReference>
<dbReference type="GO" id="GO:0072546">
    <property type="term" value="C:EMC complex"/>
    <property type="evidence" value="ECO:0007669"/>
    <property type="project" value="UniProtKB-UniRule"/>
</dbReference>
<dbReference type="InterPro" id="IPR039856">
    <property type="entry name" value="EMC2-like"/>
</dbReference>
<dbReference type="PROSITE" id="PS50005">
    <property type="entry name" value="TPR"/>
    <property type="match status" value="1"/>
</dbReference>
<proteinExistence type="inferred from homology"/>
<feature type="domain" description="EMC2 TPR-like" evidence="6">
    <location>
        <begin position="98"/>
        <end position="210"/>
    </location>
</feature>
<dbReference type="AlphaFoldDB" id="A0A3S3PDP1"/>
<evidence type="ECO:0000256" key="3">
    <source>
        <dbReference type="ARBA" id="ARBA00022803"/>
    </source>
</evidence>
<dbReference type="STRING" id="1965070.A0A3S3PDP1"/>
<dbReference type="Proteomes" id="UP000285301">
    <property type="component" value="Unassembled WGS sequence"/>
</dbReference>
<dbReference type="Gene3D" id="1.25.40.10">
    <property type="entry name" value="Tetratricopeptide repeat domain"/>
    <property type="match status" value="1"/>
</dbReference>
<gene>
    <name evidence="7" type="ORF">B4U79_00980</name>
    <name evidence="8" type="ORF">B4U79_11870</name>
</gene>
<dbReference type="EMBL" id="NCKU01002138">
    <property type="protein sequence ID" value="RWS10315.1"/>
    <property type="molecule type" value="Genomic_DNA"/>
</dbReference>
<dbReference type="PANTHER" id="PTHR12760">
    <property type="entry name" value="TETRATRICOPEPTIDE REPEAT PROTEIN"/>
    <property type="match status" value="1"/>
</dbReference>
<comment type="caution">
    <text evidence="7">The sequence shown here is derived from an EMBL/GenBank/DDBJ whole genome shotgun (WGS) entry which is preliminary data.</text>
</comment>
<evidence type="ECO:0000259" key="6">
    <source>
        <dbReference type="Pfam" id="PF22890"/>
    </source>
</evidence>
<accession>A0A3S3PDP1</accession>
<keyword evidence="2" id="KW-0677">Repeat</keyword>
<keyword evidence="5" id="KW-0256">Endoplasmic reticulum</keyword>
<evidence type="ECO:0000256" key="2">
    <source>
        <dbReference type="ARBA" id="ARBA00022737"/>
    </source>
</evidence>
<reference evidence="7 9" key="1">
    <citation type="journal article" date="2018" name="Gigascience">
        <title>Genomes of trombidid mites reveal novel predicted allergens and laterally-transferred genes associated with secondary metabolism.</title>
        <authorList>
            <person name="Dong X."/>
            <person name="Chaisiri K."/>
            <person name="Xia D."/>
            <person name="Armstrong S.D."/>
            <person name="Fang Y."/>
            <person name="Donnelly M.J."/>
            <person name="Kadowaki T."/>
            <person name="McGarry J.W."/>
            <person name="Darby A.C."/>
            <person name="Makepeace B.L."/>
        </authorList>
    </citation>
    <scope>NUCLEOTIDE SEQUENCE [LARGE SCALE GENOMIC DNA]</scope>
    <source>
        <strain evidence="7">UoL-WK</strain>
    </source>
</reference>
<comment type="subunit">
    <text evidence="5">Component of the ER membrane protein complex (EMC).</text>
</comment>
<name>A0A3S3PDP1_9ACAR</name>
<comment type="function">
    <text evidence="5">Part of the endoplasmic reticulum membrane protein complex (EMC) that enables the energy-independent insertion into endoplasmic reticulum membranes of newly synthesized membrane proteins.</text>
</comment>
<dbReference type="OrthoDB" id="124397at2759"/>
<protein>
    <recommendedName>
        <fullName evidence="5">ER membrane protein complex subunit 2</fullName>
    </recommendedName>
</protein>
<keyword evidence="9" id="KW-1185">Reference proteome</keyword>
<feature type="repeat" description="TPR" evidence="4">
    <location>
        <begin position="157"/>
        <end position="190"/>
    </location>
</feature>
<dbReference type="SUPFAM" id="SSF48452">
    <property type="entry name" value="TPR-like"/>
    <property type="match status" value="1"/>
</dbReference>
<comment type="subcellular location">
    <subcellularLocation>
        <location evidence="5">Endoplasmic reticulum membrane</location>
        <topology evidence="5">Peripheral membrane protein</topology>
        <orientation evidence="5">Cytoplasmic side</orientation>
    </subcellularLocation>
</comment>
<evidence type="ECO:0000313" key="9">
    <source>
        <dbReference type="Proteomes" id="UP000285301"/>
    </source>
</evidence>
<evidence type="ECO:0000313" key="7">
    <source>
        <dbReference type="EMBL" id="RWS10315.1"/>
    </source>
</evidence>
<keyword evidence="3 4" id="KW-0802">TPR repeat</keyword>
<evidence type="ECO:0000313" key="8">
    <source>
        <dbReference type="EMBL" id="RWS10589.1"/>
    </source>
</evidence>
<dbReference type="InterPro" id="IPR011990">
    <property type="entry name" value="TPR-like_helical_dom_sf"/>
</dbReference>
<evidence type="ECO:0000256" key="1">
    <source>
        <dbReference type="ARBA" id="ARBA00010361"/>
    </source>
</evidence>
<keyword evidence="5" id="KW-0472">Membrane</keyword>
<reference evidence="7" key="2">
    <citation type="submission" date="2018-11" db="EMBL/GenBank/DDBJ databases">
        <title>Trombidioid mite genomics.</title>
        <authorList>
            <person name="Dong X."/>
        </authorList>
    </citation>
    <scope>NUCLEOTIDE SEQUENCE</scope>
    <source>
        <strain evidence="7">UoL-WK</strain>
    </source>
</reference>
<organism evidence="7 9">
    <name type="scientific">Dinothrombium tinctorium</name>
    <dbReference type="NCBI Taxonomy" id="1965070"/>
    <lineage>
        <taxon>Eukaryota</taxon>
        <taxon>Metazoa</taxon>
        <taxon>Ecdysozoa</taxon>
        <taxon>Arthropoda</taxon>
        <taxon>Chelicerata</taxon>
        <taxon>Arachnida</taxon>
        <taxon>Acari</taxon>
        <taxon>Acariformes</taxon>
        <taxon>Trombidiformes</taxon>
        <taxon>Prostigmata</taxon>
        <taxon>Anystina</taxon>
        <taxon>Parasitengona</taxon>
        <taxon>Trombidioidea</taxon>
        <taxon>Trombidiidae</taxon>
        <taxon>Dinothrombium</taxon>
    </lineage>
</organism>
<dbReference type="InterPro" id="IPR055217">
    <property type="entry name" value="TPR_EMC2"/>
</dbReference>
<comment type="similarity">
    <text evidence="1 5">Belongs to the EMC2 family.</text>
</comment>
<evidence type="ECO:0000256" key="4">
    <source>
        <dbReference type="PROSITE-ProRule" id="PRU00339"/>
    </source>
</evidence>
<dbReference type="InterPro" id="IPR019734">
    <property type="entry name" value="TPR_rpt"/>
</dbReference>
<dbReference type="Pfam" id="PF22890">
    <property type="entry name" value="TPR_EMC2"/>
    <property type="match status" value="1"/>
</dbReference>
<evidence type="ECO:0000256" key="5">
    <source>
        <dbReference type="RuleBase" id="RU367091"/>
    </source>
</evidence>